<gene>
    <name evidence="2" type="ORF">HMPREF0581_1257</name>
</gene>
<evidence type="ECO:0000313" key="3">
    <source>
        <dbReference type="Proteomes" id="UP000022645"/>
    </source>
</evidence>
<dbReference type="AlphaFoldDB" id="X8J6P8"/>
<comment type="caution">
    <text evidence="2">The sequence shown here is derived from an EMBL/GenBank/DDBJ whole genome shotgun (WGS) entry which is preliminary data.</text>
</comment>
<evidence type="ECO:0000256" key="1">
    <source>
        <dbReference type="SAM" id="Phobius"/>
    </source>
</evidence>
<feature type="transmembrane region" description="Helical" evidence="1">
    <location>
        <begin position="7"/>
        <end position="28"/>
    </location>
</feature>
<feature type="transmembrane region" description="Helical" evidence="1">
    <location>
        <begin position="34"/>
        <end position="55"/>
    </location>
</feature>
<sequence length="59" mass="6599">MPQQAWLFTVCVQGIITQTIFNISYFTAIGELSMVSSVVSLYTSPITATIMIYLFSRKS</sequence>
<name>X8J6P8_9FIRM</name>
<keyword evidence="1" id="KW-1133">Transmembrane helix</keyword>
<organism evidence="2 3">
    <name type="scientific">Mogibacterium timidum ATCC 33093</name>
    <dbReference type="NCBI Taxonomy" id="1401079"/>
    <lineage>
        <taxon>Bacteria</taxon>
        <taxon>Bacillati</taxon>
        <taxon>Bacillota</taxon>
        <taxon>Clostridia</taxon>
        <taxon>Peptostreptococcales</taxon>
        <taxon>Anaerovoracaceae</taxon>
        <taxon>Mogibacterium</taxon>
    </lineage>
</organism>
<dbReference type="EMBL" id="JALU01000004">
    <property type="protein sequence ID" value="EUC57978.1"/>
    <property type="molecule type" value="Genomic_DNA"/>
</dbReference>
<protein>
    <submittedName>
        <fullName evidence="2">Uncharacterized protein</fullName>
    </submittedName>
</protein>
<accession>X8J6P8</accession>
<dbReference type="Proteomes" id="UP000022645">
    <property type="component" value="Unassembled WGS sequence"/>
</dbReference>
<keyword evidence="1" id="KW-0472">Membrane</keyword>
<evidence type="ECO:0000313" key="2">
    <source>
        <dbReference type="EMBL" id="EUC57978.1"/>
    </source>
</evidence>
<proteinExistence type="predicted"/>
<keyword evidence="1" id="KW-0812">Transmembrane</keyword>
<reference evidence="2 3" key="1">
    <citation type="submission" date="2014-01" db="EMBL/GenBank/DDBJ databases">
        <authorList>
            <person name="Durkin A.S."/>
            <person name="McCorrison J."/>
            <person name="Torralba M."/>
            <person name="Gillis M."/>
            <person name="Haft D.H."/>
            <person name="Methe B."/>
            <person name="Sutton G."/>
            <person name="Nelson K.E."/>
        </authorList>
    </citation>
    <scope>NUCLEOTIDE SEQUENCE [LARGE SCALE GENOMIC DNA]</scope>
    <source>
        <strain evidence="2 3">ATCC 33093</strain>
    </source>
</reference>